<dbReference type="InterPro" id="IPR011664">
    <property type="entry name" value="Abi_system_AbiD/AbiF-like"/>
</dbReference>
<name>A0A413UDD6_9FIRM</name>
<dbReference type="Proteomes" id="UP000285288">
    <property type="component" value="Unassembled WGS sequence"/>
</dbReference>
<comment type="caution">
    <text evidence="1">The sequence shown here is derived from an EMBL/GenBank/DDBJ whole genome shotgun (WGS) entry which is preliminary data.</text>
</comment>
<dbReference type="Pfam" id="PF07751">
    <property type="entry name" value="Abi_2"/>
    <property type="match status" value="1"/>
</dbReference>
<proteinExistence type="predicted"/>
<sequence>MVKSTLNVEHKSYKNIDEQITYLYESKKIIVAEEDKHWLIDVNYITLINPYKEIFATGKDKDGKHIYSEYVDFKELLKIMKIELEFTDTLYKSIRDFERKFKNVFFSVLCKHYVEDRNDLFCINYSTEINDFSNDHLQHIYPMFCDNMCKTLKKTGYIENNFEVTTRVNLLKKIYSIGTGKEINGYISDTSNRLITHYTKKHVVAPLWVIPNALTLGEVSILFSMLNEILQNEIYTIMKGESLYTKSGNYEYKKLNKFSGRLEFIRTMRNTINHYEPLLPLFVGCINNQTKAIKSSQVYTALCELNDTWHFEPNKSQTFSTTLNINTKLTTYNIPKIRLLEMMKSYSYNKKY</sequence>
<dbReference type="AlphaFoldDB" id="A0A413UDD6"/>
<accession>A0A413UDD6</accession>
<dbReference type="RefSeq" id="WP_118011156.1">
    <property type="nucleotide sequence ID" value="NZ_QSGD01000014.1"/>
</dbReference>
<gene>
    <name evidence="1" type="ORF">DW907_05065</name>
</gene>
<evidence type="ECO:0000313" key="1">
    <source>
        <dbReference type="EMBL" id="RHB07210.1"/>
    </source>
</evidence>
<evidence type="ECO:0000313" key="2">
    <source>
        <dbReference type="Proteomes" id="UP000285288"/>
    </source>
</evidence>
<reference evidence="1 2" key="1">
    <citation type="submission" date="2018-08" db="EMBL/GenBank/DDBJ databases">
        <title>A genome reference for cultivated species of the human gut microbiota.</title>
        <authorList>
            <person name="Zou Y."/>
            <person name="Xue W."/>
            <person name="Luo G."/>
        </authorList>
    </citation>
    <scope>NUCLEOTIDE SEQUENCE [LARGE SCALE GENOMIC DNA]</scope>
    <source>
        <strain evidence="1 2">AM42-13AC</strain>
    </source>
</reference>
<protein>
    <submittedName>
        <fullName evidence="1">Abi family protein</fullName>
    </submittedName>
</protein>
<organism evidence="1 2">
    <name type="scientific">Holdemanella biformis</name>
    <dbReference type="NCBI Taxonomy" id="1735"/>
    <lineage>
        <taxon>Bacteria</taxon>
        <taxon>Bacillati</taxon>
        <taxon>Bacillota</taxon>
        <taxon>Erysipelotrichia</taxon>
        <taxon>Erysipelotrichales</taxon>
        <taxon>Erysipelotrichaceae</taxon>
        <taxon>Holdemanella</taxon>
    </lineage>
</organism>
<dbReference type="EMBL" id="QSGD01000014">
    <property type="protein sequence ID" value="RHB07210.1"/>
    <property type="molecule type" value="Genomic_DNA"/>
</dbReference>